<dbReference type="HOGENOM" id="CLU_396626_0_0_1"/>
<dbReference type="Gene3D" id="1.25.40.20">
    <property type="entry name" value="Ankyrin repeat-containing domain"/>
    <property type="match status" value="3"/>
</dbReference>
<protein>
    <submittedName>
        <fullName evidence="1">Ankyrin repeat protein 1</fullName>
    </submittedName>
</protein>
<dbReference type="Pfam" id="PF00023">
    <property type="entry name" value="Ank"/>
    <property type="match status" value="2"/>
</dbReference>
<dbReference type="Proteomes" id="UP000001548">
    <property type="component" value="Unassembled WGS sequence"/>
</dbReference>
<dbReference type="PANTHER" id="PTHR24120">
    <property type="entry name" value="GH07239P"/>
    <property type="match status" value="1"/>
</dbReference>
<name>A8BL12_GIAIC</name>
<dbReference type="PROSITE" id="PS50297">
    <property type="entry name" value="ANK_REP_REGION"/>
    <property type="match status" value="2"/>
</dbReference>
<dbReference type="KEGG" id="gla:GL50803_0016435"/>
<dbReference type="SUPFAM" id="SSF48403">
    <property type="entry name" value="Ankyrin repeat"/>
    <property type="match status" value="1"/>
</dbReference>
<dbReference type="STRING" id="184922.A8BL12"/>
<dbReference type="SMR" id="A8BL12"/>
<dbReference type="VEuPathDB" id="GiardiaDB:GL50803_16435"/>
<comment type="caution">
    <text evidence="1">The sequence shown here is derived from an EMBL/GenBank/DDBJ whole genome shotgun (WGS) entry which is preliminary data.</text>
</comment>
<keyword evidence="2" id="KW-1185">Reference proteome</keyword>
<dbReference type="OMA" id="ESITKCP"/>
<dbReference type="InterPro" id="IPR002110">
    <property type="entry name" value="Ankyrin_rpt"/>
</dbReference>
<evidence type="ECO:0000313" key="1">
    <source>
        <dbReference type="EMBL" id="KAE8301586.1"/>
    </source>
</evidence>
<dbReference type="RefSeq" id="XP_001706397.1">
    <property type="nucleotide sequence ID" value="XM_001706345.1"/>
</dbReference>
<gene>
    <name evidence="1" type="ORF">GL50803_0016435</name>
</gene>
<accession>A8BL12</accession>
<dbReference type="SMART" id="SM00248">
    <property type="entry name" value="ANK"/>
    <property type="match status" value="7"/>
</dbReference>
<dbReference type="GeneID" id="5699286"/>
<reference evidence="1 2" key="1">
    <citation type="journal article" date="2007" name="Science">
        <title>Genomic minimalism in the early diverging intestinal parasite Giardia lamblia.</title>
        <authorList>
            <person name="Morrison H.G."/>
            <person name="McArthur A.G."/>
            <person name="Gillin F.D."/>
            <person name="Aley S.B."/>
            <person name="Adam R.D."/>
            <person name="Olsen G.J."/>
            <person name="Best A.A."/>
            <person name="Cande W.Z."/>
            <person name="Chen F."/>
            <person name="Cipriano M.J."/>
            <person name="Davids B.J."/>
            <person name="Dawson S.C."/>
            <person name="Elmendorf H.G."/>
            <person name="Hehl A.B."/>
            <person name="Holder M.E."/>
            <person name="Huse S.M."/>
            <person name="Kim U.U."/>
            <person name="Lasek-Nesselquist E."/>
            <person name="Manning G."/>
            <person name="Nigam A."/>
            <person name="Nixon J.E."/>
            <person name="Palm D."/>
            <person name="Passamaneck N.E."/>
            <person name="Prabhu A."/>
            <person name="Reich C.I."/>
            <person name="Reiner D.S."/>
            <person name="Samuelson J."/>
            <person name="Svard S.G."/>
            <person name="Sogin M.L."/>
        </authorList>
    </citation>
    <scope>NUCLEOTIDE SEQUENCE [LARGE SCALE GENOMIC DNA]</scope>
    <source>
        <strain evidence="1 2">WB C6</strain>
    </source>
</reference>
<dbReference type="AlphaFoldDB" id="A8BL12"/>
<dbReference type="Pfam" id="PF12796">
    <property type="entry name" value="Ank_2"/>
    <property type="match status" value="2"/>
</dbReference>
<dbReference type="PANTHER" id="PTHR24120:SF4">
    <property type="entry name" value="GH07239P"/>
    <property type="match status" value="1"/>
</dbReference>
<dbReference type="PROSITE" id="PS50088">
    <property type="entry name" value="ANK_REPEAT"/>
    <property type="match status" value="2"/>
</dbReference>
<organism evidence="1 2">
    <name type="scientific">Giardia intestinalis (strain ATCC 50803 / WB clone C6)</name>
    <name type="common">Giardia lamblia</name>
    <dbReference type="NCBI Taxonomy" id="184922"/>
    <lineage>
        <taxon>Eukaryota</taxon>
        <taxon>Metamonada</taxon>
        <taxon>Diplomonadida</taxon>
        <taxon>Hexamitidae</taxon>
        <taxon>Giardiinae</taxon>
        <taxon>Giardia</taxon>
    </lineage>
</organism>
<proteinExistence type="predicted"/>
<evidence type="ECO:0000313" key="2">
    <source>
        <dbReference type="Proteomes" id="UP000001548"/>
    </source>
</evidence>
<dbReference type="EMBL" id="AACB03000005">
    <property type="protein sequence ID" value="KAE8301586.1"/>
    <property type="molecule type" value="Genomic_DNA"/>
</dbReference>
<sequence length="695" mass="77008">MTTRLMEAAFAGNTELVAELLEEYARQRDQEGRTALMLAAQEGHVEIVEMLAPYELGQADEDGWTALMYASWSGNWDCVRYLSHQEIRMRDCSGWTALMSAAWNGHLEVVNYLYSEEVGMQDVDGWTALMCAAWNGHLDVVKLLYEREKGMVDQKGWTALMSAAWNGHYSVVKFLMGAEARVMDPYGWTALMSAVWNNHGSVAELLIDTEGPLILENAKVMRMVSVARKNDSITFPTGQQDYLYSKSVVHTIVDPDASFQQCISADTEASPILGEAADTDTIEKLKHELMVAHDTIKKLEALVDKSHLENDKGLAMEIERLKEEGATYKSRAEKYDDARHEVEALNKTVRLMKEEIDRVKNEQQQSQSVLDALLASSEDHEMVKLTAEVQRLSDIVTRKDREIDALKRECAEYKAMTTVPPKAPSLSREKKHRFKRLNSVSGAPRRHSGGLRVSIDECSDIEAHVANAVILPTNIPRGVRKKSISQFPAIPSGPVAIQTPSQDSDDFYQTSNPSTYVPQPHILNKTGTEALASVDTKPLQQLNTDVSKNISYYEDKSLNSFFQEPSELGSGGADSGTIRQILREFAKVRKELEQIKRQQFSMGKDILSAKNEASLLRTKIGAKAADPEDLKVAIIDVISSDPTILRSCSATVSPILGEAAVCSPCGHRIATSNPESITKCPQCGTLARAISLRGV</sequence>
<dbReference type="InterPro" id="IPR036770">
    <property type="entry name" value="Ankyrin_rpt-contain_sf"/>
</dbReference>